<gene>
    <name evidence="1" type="ORF">vBDshSR26L_84</name>
</gene>
<proteinExistence type="predicted"/>
<dbReference type="EMBL" id="PP882867">
    <property type="protein sequence ID" value="XBW75399.1"/>
    <property type="molecule type" value="Genomic_DNA"/>
</dbReference>
<organism evidence="1">
    <name type="scientific">Dinoroseobacter phage vB_DshS_R26L</name>
    <dbReference type="NCBI Taxonomy" id="3161158"/>
    <lineage>
        <taxon>Viruses</taxon>
        <taxon>Duplodnaviria</taxon>
        <taxon>Heunggongvirae</taxon>
        <taxon>Uroviricota</taxon>
        <taxon>Caudoviricetes</taxon>
        <taxon>Nanhaivirus</taxon>
    </lineage>
</organism>
<dbReference type="Gene3D" id="3.30.2000.20">
    <property type="match status" value="1"/>
</dbReference>
<sequence length="111" mass="12321">MPNTKFDPPGNESWVRLNIAQASSRWASFGDPGNNVERNLGQVTVQIFTPSGDGEGLGLELADQAKAIFRSWRDASSGVRFLVPPYARVIGVEKKWHQINVVAPFQFDDFT</sequence>
<protein>
    <submittedName>
        <fullName evidence="1">Structural protein</fullName>
    </submittedName>
</protein>
<dbReference type="Pfam" id="PF13554">
    <property type="entry name" value="Phage_tail_terminator_5"/>
    <property type="match status" value="1"/>
</dbReference>
<accession>A0AAU7VGU3</accession>
<evidence type="ECO:0000313" key="1">
    <source>
        <dbReference type="EMBL" id="XBW75399.1"/>
    </source>
</evidence>
<dbReference type="InterPro" id="IPR025395">
    <property type="entry name" value="Phage_tail_terminator-like"/>
</dbReference>
<name>A0AAU7VGU3_9CAUD</name>
<reference evidence="1" key="1">
    <citation type="submission" date="2024-06" db="EMBL/GenBank/DDBJ databases">
        <authorList>
            <person name="Lu L."/>
            <person name="Wei N."/>
            <person name="Zhang R."/>
        </authorList>
    </citation>
    <scope>NUCLEOTIDE SEQUENCE</scope>
</reference>